<dbReference type="PANTHER" id="PTHR42951:SF17">
    <property type="entry name" value="METALLO-BETA-LACTAMASE DOMAIN-CONTAINING PROTEIN"/>
    <property type="match status" value="1"/>
</dbReference>
<dbReference type="PANTHER" id="PTHR42951">
    <property type="entry name" value="METALLO-BETA-LACTAMASE DOMAIN-CONTAINING"/>
    <property type="match status" value="1"/>
</dbReference>
<evidence type="ECO:0000259" key="1">
    <source>
        <dbReference type="SMART" id="SM00849"/>
    </source>
</evidence>
<dbReference type="RefSeq" id="WP_211852092.1">
    <property type="nucleotide sequence ID" value="NZ_JAAGBB010000008.1"/>
</dbReference>
<dbReference type="InterPro" id="IPR036866">
    <property type="entry name" value="RibonucZ/Hydroxyglut_hydro"/>
</dbReference>
<dbReference type="Proteomes" id="UP001196870">
    <property type="component" value="Unassembled WGS sequence"/>
</dbReference>
<organism evidence="2 3">
    <name type="scientific">Plastoroseomonas hellenica</name>
    <dbReference type="NCBI Taxonomy" id="2687306"/>
    <lineage>
        <taxon>Bacteria</taxon>
        <taxon>Pseudomonadati</taxon>
        <taxon>Pseudomonadota</taxon>
        <taxon>Alphaproteobacteria</taxon>
        <taxon>Acetobacterales</taxon>
        <taxon>Acetobacteraceae</taxon>
        <taxon>Plastoroseomonas</taxon>
    </lineage>
</organism>
<dbReference type="Pfam" id="PF00753">
    <property type="entry name" value="Lactamase_B"/>
    <property type="match status" value="1"/>
</dbReference>
<accession>A0ABS5EVU9</accession>
<gene>
    <name evidence="2" type="ORF">GXW71_08695</name>
</gene>
<feature type="domain" description="Metallo-beta-lactamase" evidence="1">
    <location>
        <begin position="40"/>
        <end position="252"/>
    </location>
</feature>
<comment type="caution">
    <text evidence="2">The sequence shown here is derived from an EMBL/GenBank/DDBJ whole genome shotgun (WGS) entry which is preliminary data.</text>
</comment>
<dbReference type="CDD" id="cd07721">
    <property type="entry name" value="yflN-like_MBL-fold"/>
    <property type="match status" value="1"/>
</dbReference>
<dbReference type="InterPro" id="IPR050855">
    <property type="entry name" value="NDM-1-like"/>
</dbReference>
<dbReference type="SUPFAM" id="SSF56281">
    <property type="entry name" value="Metallo-hydrolase/oxidoreductase"/>
    <property type="match status" value="1"/>
</dbReference>
<sequence>MRTTLRLPAEASAVDDTADRARGDGTHEVAPGLAYLRLAIVNVAFIGRHGAGDRDWMLVDAGLPGTRALIERAAARRFGSGSRPAAILLTHGHFDHVGALEGLARHWDVPVIAHRLELPYLDGSAAYPQPDPSVGGGLMSRLSPLLPRRPVNVGSRLIALPQDGSVPMLAGWRWIHTPGHSVGHVSFWREEDQCLLSGDAFVTTRQESLYATAMQKPEMHGPPAYFTVDWQEAGASVRRLAQLGPDLVVSGHGRAMRGPHMQAALRHLAAEFELWSTPEHGRYVTTPATVLGGTAYIRK</sequence>
<evidence type="ECO:0000313" key="2">
    <source>
        <dbReference type="EMBL" id="MBR0664431.1"/>
    </source>
</evidence>
<dbReference type="InterPro" id="IPR001279">
    <property type="entry name" value="Metallo-B-lactamas"/>
</dbReference>
<keyword evidence="3" id="KW-1185">Reference proteome</keyword>
<protein>
    <submittedName>
        <fullName evidence="2">MBL fold metallo-hydrolase</fullName>
    </submittedName>
</protein>
<reference evidence="3" key="1">
    <citation type="journal article" date="2021" name="Syst. Appl. Microbiol.">
        <title>Roseomonas hellenica sp. nov., isolated from roots of wild-growing Alkanna tinctoria.</title>
        <authorList>
            <person name="Rat A."/>
            <person name="Naranjo H.D."/>
            <person name="Lebbe L."/>
            <person name="Cnockaert M."/>
            <person name="Krigas N."/>
            <person name="Grigoriadou K."/>
            <person name="Maloupa E."/>
            <person name="Willems A."/>
        </authorList>
    </citation>
    <scope>NUCLEOTIDE SEQUENCE [LARGE SCALE GENOMIC DNA]</scope>
    <source>
        <strain evidence="3">LMG 31523</strain>
    </source>
</reference>
<evidence type="ECO:0000313" key="3">
    <source>
        <dbReference type="Proteomes" id="UP001196870"/>
    </source>
</evidence>
<name>A0ABS5EVU9_9PROT</name>
<dbReference type="SMART" id="SM00849">
    <property type="entry name" value="Lactamase_B"/>
    <property type="match status" value="1"/>
</dbReference>
<dbReference type="Gene3D" id="3.60.15.10">
    <property type="entry name" value="Ribonuclease Z/Hydroxyacylglutathione hydrolase-like"/>
    <property type="match status" value="1"/>
</dbReference>
<dbReference type="EMBL" id="JAAGBB010000008">
    <property type="protein sequence ID" value="MBR0664431.1"/>
    <property type="molecule type" value="Genomic_DNA"/>
</dbReference>
<proteinExistence type="predicted"/>